<protein>
    <submittedName>
        <fullName evidence="1">Uncharacterized protein</fullName>
    </submittedName>
</protein>
<proteinExistence type="predicted"/>
<sequence length="389" mass="43742">MKTQKTPNNLSRRTWLRDAAIAATGAVVVPSLLTSCSDHRVEPGIGDPGNDPYTEFELFSAAENLKNLRDFNKDLYLFMIGFEAEAWADLQSGTVAPESWKDFIIDIFVDIAVGILDAAAVATAVELPFAGAAIAIAGESIKKWTSGDRPTGLAGAVADFATGVNQMQLAIYDTLNTLIAVKDNYANLRNAFAKGPIADPNDPTKKYTLRNLAEAQIPNKDLDGGNYTTQFNAAYKRFRQYYWNVMLVKTAEMNYKNFELYDTISPARHARDTHYPANPATYMRGTYYANDIFYNRSYYLTVDGRELSPALGRKLFIDDTPGNIINKDALFPRDYVFKQFRTERYDFGGYYDVRRDLNLYGYPDYSKNYDPSTEDYVFTGGAFPQLIKK</sequence>
<dbReference type="Proteomes" id="UP000700732">
    <property type="component" value="Unassembled WGS sequence"/>
</dbReference>
<gene>
    <name evidence="1" type="ORF">FH603_2707</name>
</gene>
<keyword evidence="2" id="KW-1185">Reference proteome</keyword>
<dbReference type="RefSeq" id="WP_186737979.1">
    <property type="nucleotide sequence ID" value="NZ_VFIA01000014.1"/>
</dbReference>
<organism evidence="1 2">
    <name type="scientific">Spirosoma utsteinense</name>
    <dbReference type="NCBI Taxonomy" id="2585773"/>
    <lineage>
        <taxon>Bacteria</taxon>
        <taxon>Pseudomonadati</taxon>
        <taxon>Bacteroidota</taxon>
        <taxon>Cytophagia</taxon>
        <taxon>Cytophagales</taxon>
        <taxon>Cytophagaceae</taxon>
        <taxon>Spirosoma</taxon>
    </lineage>
</organism>
<evidence type="ECO:0000313" key="2">
    <source>
        <dbReference type="Proteomes" id="UP000700732"/>
    </source>
</evidence>
<evidence type="ECO:0000313" key="1">
    <source>
        <dbReference type="EMBL" id="MBC3792197.1"/>
    </source>
</evidence>
<reference evidence="1 2" key="1">
    <citation type="submission" date="2019-06" db="EMBL/GenBank/DDBJ databases">
        <title>Spirosoma utsteinense sp. nov. isolated from Antarctic ice-free soils.</title>
        <authorList>
            <person name="Tahon G."/>
        </authorList>
    </citation>
    <scope>NUCLEOTIDE SEQUENCE [LARGE SCALE GENOMIC DNA]</scope>
    <source>
        <strain evidence="1 2">LMG 31447</strain>
    </source>
</reference>
<name>A0ABR6W6T9_9BACT</name>
<accession>A0ABR6W6T9</accession>
<comment type="caution">
    <text evidence="1">The sequence shown here is derived from an EMBL/GenBank/DDBJ whole genome shotgun (WGS) entry which is preliminary data.</text>
</comment>
<dbReference type="EMBL" id="VFIA01000014">
    <property type="protein sequence ID" value="MBC3792197.1"/>
    <property type="molecule type" value="Genomic_DNA"/>
</dbReference>